<dbReference type="EMBL" id="AMZH03023219">
    <property type="protein sequence ID" value="RRT36707.1"/>
    <property type="molecule type" value="Genomic_DNA"/>
</dbReference>
<name>A0A426XB63_ENSVE</name>
<evidence type="ECO:0000256" key="1">
    <source>
        <dbReference type="SAM" id="MobiDB-lite"/>
    </source>
</evidence>
<accession>A0A426XB63</accession>
<evidence type="ECO:0000313" key="2">
    <source>
        <dbReference type="EMBL" id="RRT36707.1"/>
    </source>
</evidence>
<gene>
    <name evidence="2" type="ORF">B296_00058174</name>
</gene>
<organism evidence="2 3">
    <name type="scientific">Ensete ventricosum</name>
    <name type="common">Abyssinian banana</name>
    <name type="synonym">Musa ensete</name>
    <dbReference type="NCBI Taxonomy" id="4639"/>
    <lineage>
        <taxon>Eukaryota</taxon>
        <taxon>Viridiplantae</taxon>
        <taxon>Streptophyta</taxon>
        <taxon>Embryophyta</taxon>
        <taxon>Tracheophyta</taxon>
        <taxon>Spermatophyta</taxon>
        <taxon>Magnoliopsida</taxon>
        <taxon>Liliopsida</taxon>
        <taxon>Zingiberales</taxon>
        <taxon>Musaceae</taxon>
        <taxon>Ensete</taxon>
    </lineage>
</organism>
<feature type="compositionally biased region" description="Low complexity" evidence="1">
    <location>
        <begin position="99"/>
        <end position="108"/>
    </location>
</feature>
<feature type="compositionally biased region" description="Basic and acidic residues" evidence="1">
    <location>
        <begin position="111"/>
        <end position="128"/>
    </location>
</feature>
<sequence length="160" mass="17708">MRTLLRRVCCRIRYSLLILRSLTAIRSHCFVSVAAQSLRLTVIIKGGGGGRTDEKSKSCMQQLNQRCDDTHTSLQTVLWISKADENGSQCDLSPWNSRSFCSRRSPSPDAGGERGQEARLLARNEEGGGRSAMKGKLEPSRDNEREREGNGVMAALWPVA</sequence>
<evidence type="ECO:0000313" key="3">
    <source>
        <dbReference type="Proteomes" id="UP000287651"/>
    </source>
</evidence>
<feature type="region of interest" description="Disordered" evidence="1">
    <location>
        <begin position="99"/>
        <end position="160"/>
    </location>
</feature>
<dbReference type="AlphaFoldDB" id="A0A426XB63"/>
<proteinExistence type="predicted"/>
<reference evidence="2 3" key="1">
    <citation type="journal article" date="2014" name="Agronomy (Basel)">
        <title>A Draft Genome Sequence for Ensete ventricosum, the Drought-Tolerant Tree Against Hunger.</title>
        <authorList>
            <person name="Harrison J."/>
            <person name="Moore K.A."/>
            <person name="Paszkiewicz K."/>
            <person name="Jones T."/>
            <person name="Grant M."/>
            <person name="Ambacheew D."/>
            <person name="Muzemil S."/>
            <person name="Studholme D.J."/>
        </authorList>
    </citation>
    <scope>NUCLEOTIDE SEQUENCE [LARGE SCALE GENOMIC DNA]</scope>
</reference>
<comment type="caution">
    <text evidence="2">The sequence shown here is derived from an EMBL/GenBank/DDBJ whole genome shotgun (WGS) entry which is preliminary data.</text>
</comment>
<feature type="compositionally biased region" description="Basic and acidic residues" evidence="1">
    <location>
        <begin position="135"/>
        <end position="149"/>
    </location>
</feature>
<dbReference type="Proteomes" id="UP000287651">
    <property type="component" value="Unassembled WGS sequence"/>
</dbReference>
<protein>
    <submittedName>
        <fullName evidence="2">Uncharacterized protein</fullName>
    </submittedName>
</protein>